<evidence type="ECO:0000313" key="4">
    <source>
        <dbReference type="EMBL" id="PWA16084.1"/>
    </source>
</evidence>
<dbReference type="Proteomes" id="UP000250572">
    <property type="component" value="Unassembled WGS sequence"/>
</dbReference>
<dbReference type="EMBL" id="NHOQ01002523">
    <property type="protein sequence ID" value="PWA16084.1"/>
    <property type="molecule type" value="Genomic_DNA"/>
</dbReference>
<dbReference type="Pfam" id="PF17664">
    <property type="entry name" value="HOATZ-like"/>
    <property type="match status" value="1"/>
</dbReference>
<gene>
    <name evidence="4" type="ORF">CCH79_00016509</name>
</gene>
<evidence type="ECO:0000256" key="2">
    <source>
        <dbReference type="ARBA" id="ARBA00023657"/>
    </source>
</evidence>
<evidence type="ECO:0000313" key="5">
    <source>
        <dbReference type="Proteomes" id="UP000250572"/>
    </source>
</evidence>
<dbReference type="InterPro" id="IPR040681">
    <property type="entry name" value="HOATZ-like"/>
</dbReference>
<keyword evidence="5" id="KW-1185">Reference proteome</keyword>
<proteinExistence type="inferred from homology"/>
<protein>
    <recommendedName>
        <fullName evidence="2">Cilia- and flagella-associated protein HOATZ</fullName>
    </recommendedName>
</protein>
<name>A0A315UYE1_GAMAF</name>
<evidence type="ECO:0000256" key="3">
    <source>
        <dbReference type="SAM" id="MobiDB-lite"/>
    </source>
</evidence>
<comment type="caution">
    <text evidence="4">The sequence shown here is derived from an EMBL/GenBank/DDBJ whole genome shotgun (WGS) entry which is preliminary data.</text>
</comment>
<dbReference type="PANTHER" id="PTHR47231:SF1">
    <property type="entry name" value="CILIA- AND FLAGELLA-ASSOCIATED PROTEIN HOATZ"/>
    <property type="match status" value="1"/>
</dbReference>
<accession>A0A315UYE1</accession>
<evidence type="ECO:0000256" key="1">
    <source>
        <dbReference type="ARBA" id="ARBA00023451"/>
    </source>
</evidence>
<organism evidence="4 5">
    <name type="scientific">Gambusia affinis</name>
    <name type="common">Western mosquitofish</name>
    <name type="synonym">Heterandria affinis</name>
    <dbReference type="NCBI Taxonomy" id="33528"/>
    <lineage>
        <taxon>Eukaryota</taxon>
        <taxon>Metazoa</taxon>
        <taxon>Chordata</taxon>
        <taxon>Craniata</taxon>
        <taxon>Vertebrata</taxon>
        <taxon>Euteleostomi</taxon>
        <taxon>Actinopterygii</taxon>
        <taxon>Neopterygii</taxon>
        <taxon>Teleostei</taxon>
        <taxon>Neoteleostei</taxon>
        <taxon>Acanthomorphata</taxon>
        <taxon>Ovalentaria</taxon>
        <taxon>Atherinomorphae</taxon>
        <taxon>Cyprinodontiformes</taxon>
        <taxon>Poeciliidae</taxon>
        <taxon>Poeciliinae</taxon>
        <taxon>Gambusia</taxon>
    </lineage>
</organism>
<dbReference type="GO" id="GO:0060271">
    <property type="term" value="P:cilium assembly"/>
    <property type="evidence" value="ECO:0007669"/>
    <property type="project" value="InterPro"/>
</dbReference>
<comment type="similarity">
    <text evidence="1">Belongs to the HOATZ family.</text>
</comment>
<feature type="region of interest" description="Disordered" evidence="3">
    <location>
        <begin position="38"/>
        <end position="73"/>
    </location>
</feature>
<sequence>MPQQGAQEGQADDLFMVFEGSSVEDGSHARQLWKSMALQPPVESRLASADIRQRLPVSRPKRRGTSKVPDPVPLTVCSERQREDERRRYQMMADQKKEVMALLGRQRQQRIQKERLSAAVKPKKEVVEPPDPETELDKELVRQLPFLRSLRFVSAPVKGGAPRELYRQQVTDVRLKCQASPAAASRLSSRRAPPRWRRAALNETIPQGANIREATHSVVERVC</sequence>
<reference evidence="4 5" key="1">
    <citation type="journal article" date="2018" name="G3 (Bethesda)">
        <title>A High-Quality Reference Genome for the Invasive Mosquitofish Gambusia affinis Using a Chicago Library.</title>
        <authorList>
            <person name="Hoffberg S.L."/>
            <person name="Troendle N.J."/>
            <person name="Glenn T.C."/>
            <person name="Mahmud O."/>
            <person name="Louha S."/>
            <person name="Chalopin D."/>
            <person name="Bennetzen J.L."/>
            <person name="Mauricio R."/>
        </authorList>
    </citation>
    <scope>NUCLEOTIDE SEQUENCE [LARGE SCALE GENOMIC DNA]</scope>
    <source>
        <strain evidence="4">NE01/NJP1002.9</strain>
        <tissue evidence="4">Muscle</tissue>
    </source>
</reference>
<dbReference type="AlphaFoldDB" id="A0A315UYE1"/>
<dbReference type="PANTHER" id="PTHR47231">
    <property type="entry name" value="UPF0722 PROTEIN C11ORF88"/>
    <property type="match status" value="1"/>
</dbReference>